<feature type="domain" description="Bacterial sugar transferase" evidence="9">
    <location>
        <begin position="41"/>
        <end position="222"/>
    </location>
</feature>
<organism evidence="10 11">
    <name type="scientific">Microvirga makkahensis</name>
    <dbReference type="NCBI Taxonomy" id="1128670"/>
    <lineage>
        <taxon>Bacteria</taxon>
        <taxon>Pseudomonadati</taxon>
        <taxon>Pseudomonadota</taxon>
        <taxon>Alphaproteobacteria</taxon>
        <taxon>Hyphomicrobiales</taxon>
        <taxon>Methylobacteriaceae</taxon>
        <taxon>Microvirga</taxon>
    </lineage>
</organism>
<dbReference type="OrthoDB" id="9808602at2"/>
<dbReference type="RefSeq" id="WP_160887034.1">
    <property type="nucleotide sequence ID" value="NZ_WURB01000020.1"/>
</dbReference>
<dbReference type="PANTHER" id="PTHR30576:SF21">
    <property type="entry name" value="UDP-GLUCOSE:UNDECAPRENYL-PHOSPHATE GLUCOSE-1-PHOSPHATE TRANSFERASE"/>
    <property type="match status" value="1"/>
</dbReference>
<reference evidence="10 11" key="1">
    <citation type="submission" date="2019-12" db="EMBL/GenBank/DDBJ databases">
        <authorList>
            <person name="Yuan C.-G."/>
        </authorList>
    </citation>
    <scope>NUCLEOTIDE SEQUENCE [LARGE SCALE GENOMIC DNA]</scope>
    <source>
        <strain evidence="10 11">KCTC 23863</strain>
    </source>
</reference>
<accession>A0A7X3MV05</accession>
<evidence type="ECO:0000256" key="3">
    <source>
        <dbReference type="ARBA" id="ARBA00022679"/>
    </source>
</evidence>
<dbReference type="GO" id="GO:0089702">
    <property type="term" value="F:undecaprenyl-phosphate glucose phosphotransferase activity"/>
    <property type="evidence" value="ECO:0007669"/>
    <property type="project" value="TreeGrafter"/>
</dbReference>
<evidence type="ECO:0000259" key="9">
    <source>
        <dbReference type="Pfam" id="PF02397"/>
    </source>
</evidence>
<dbReference type="InterPro" id="IPR003362">
    <property type="entry name" value="Bact_transf"/>
</dbReference>
<gene>
    <name evidence="10" type="ORF">GR328_20280</name>
</gene>
<dbReference type="NCBIfam" id="TIGR03025">
    <property type="entry name" value="EPS_sugtrans"/>
    <property type="match status" value="1"/>
</dbReference>
<keyword evidence="11" id="KW-1185">Reference proteome</keyword>
<dbReference type="GO" id="GO:0000271">
    <property type="term" value="P:polysaccharide biosynthetic process"/>
    <property type="evidence" value="ECO:0007669"/>
    <property type="project" value="UniProtKB-KW"/>
</dbReference>
<dbReference type="Proteomes" id="UP000436483">
    <property type="component" value="Unassembled WGS sequence"/>
</dbReference>
<dbReference type="PANTHER" id="PTHR30576">
    <property type="entry name" value="COLANIC BIOSYNTHESIS UDP-GLUCOSE LIPID CARRIER TRANSFERASE"/>
    <property type="match status" value="1"/>
</dbReference>
<dbReference type="GO" id="GO:0009242">
    <property type="term" value="P:colanic acid biosynthetic process"/>
    <property type="evidence" value="ECO:0007669"/>
    <property type="project" value="TreeGrafter"/>
</dbReference>
<feature type="transmembrane region" description="Helical" evidence="8">
    <location>
        <begin position="43"/>
        <end position="67"/>
    </location>
</feature>
<protein>
    <submittedName>
        <fullName evidence="10">Exopolysaccharide biosynthesis polyprenyl glycosylphosphotransferase</fullName>
    </submittedName>
</protein>
<keyword evidence="4 8" id="KW-0812">Transmembrane</keyword>
<reference evidence="10 11" key="2">
    <citation type="submission" date="2020-01" db="EMBL/GenBank/DDBJ databases">
        <title>Microvirga sp. nov., an arsenate reduction bacterium isolated from Tibet hotspring sediments.</title>
        <authorList>
            <person name="Xian W.-D."/>
            <person name="Li W.-J."/>
        </authorList>
    </citation>
    <scope>NUCLEOTIDE SEQUENCE [LARGE SCALE GENOMIC DNA]</scope>
    <source>
        <strain evidence="10 11">KCTC 23863</strain>
    </source>
</reference>
<evidence type="ECO:0000256" key="4">
    <source>
        <dbReference type="ARBA" id="ARBA00022692"/>
    </source>
</evidence>
<keyword evidence="5 8" id="KW-1133">Transmembrane helix</keyword>
<evidence type="ECO:0000256" key="2">
    <source>
        <dbReference type="ARBA" id="ARBA00006464"/>
    </source>
</evidence>
<evidence type="ECO:0000256" key="8">
    <source>
        <dbReference type="SAM" id="Phobius"/>
    </source>
</evidence>
<dbReference type="AlphaFoldDB" id="A0A7X3MV05"/>
<dbReference type="InterPro" id="IPR017475">
    <property type="entry name" value="EPS_sugar_tfrase"/>
</dbReference>
<dbReference type="Pfam" id="PF02397">
    <property type="entry name" value="Bac_transf"/>
    <property type="match status" value="1"/>
</dbReference>
<keyword evidence="7" id="KW-0270">Exopolysaccharide synthesis</keyword>
<evidence type="ECO:0000256" key="6">
    <source>
        <dbReference type="ARBA" id="ARBA00023136"/>
    </source>
</evidence>
<keyword evidence="3 10" id="KW-0808">Transferase</keyword>
<proteinExistence type="inferred from homology"/>
<evidence type="ECO:0000313" key="10">
    <source>
        <dbReference type="EMBL" id="MXQ13751.1"/>
    </source>
</evidence>
<comment type="similarity">
    <text evidence="2">Belongs to the bacterial sugar transferase family.</text>
</comment>
<evidence type="ECO:0000256" key="1">
    <source>
        <dbReference type="ARBA" id="ARBA00004141"/>
    </source>
</evidence>
<dbReference type="EMBL" id="WURB01000020">
    <property type="protein sequence ID" value="MXQ13751.1"/>
    <property type="molecule type" value="Genomic_DNA"/>
</dbReference>
<evidence type="ECO:0000256" key="5">
    <source>
        <dbReference type="ARBA" id="ARBA00022989"/>
    </source>
</evidence>
<name>A0A7X3MV05_9HYPH</name>
<sequence length="232" mass="26348">MVRVNRFHKEAALQTSGDTAGSGNDLVHRLARERRSTYSVKHIFDAALAVLAIFLLIPFLLLVALAIRLDSEGPVIFKQTRTGLRGRPFQIYKFRTMSVLENGPVVQQVTTGDKRVTRIGRWLRRTSIDELPQLLNVIRGEMSLVGPRPHAQAHDQYYAQRIRQYSGRFAVRPGITGWAQVNGSRGETPTLADMQHRIDLDLWYVKNWSHALDLKILVQTLVIEIARRGCGR</sequence>
<evidence type="ECO:0000256" key="7">
    <source>
        <dbReference type="ARBA" id="ARBA00023169"/>
    </source>
</evidence>
<keyword evidence="6 8" id="KW-0472">Membrane</keyword>
<comment type="caution">
    <text evidence="10">The sequence shown here is derived from an EMBL/GenBank/DDBJ whole genome shotgun (WGS) entry which is preliminary data.</text>
</comment>
<dbReference type="GO" id="GO:0016020">
    <property type="term" value="C:membrane"/>
    <property type="evidence" value="ECO:0007669"/>
    <property type="project" value="UniProtKB-SubCell"/>
</dbReference>
<evidence type="ECO:0000313" key="11">
    <source>
        <dbReference type="Proteomes" id="UP000436483"/>
    </source>
</evidence>
<comment type="subcellular location">
    <subcellularLocation>
        <location evidence="1">Membrane</location>
        <topology evidence="1">Multi-pass membrane protein</topology>
    </subcellularLocation>
</comment>